<dbReference type="EMBL" id="JAJEQN010000026">
    <property type="protein sequence ID" value="MCC2222053.1"/>
    <property type="molecule type" value="Genomic_DNA"/>
</dbReference>
<comment type="caution">
    <text evidence="4">The sequence shown here is derived from an EMBL/GenBank/DDBJ whole genome shotgun (WGS) entry which is preliminary data.</text>
</comment>
<protein>
    <submittedName>
        <fullName evidence="4">M23 family metallopeptidase</fullName>
    </submittedName>
</protein>
<dbReference type="Gene3D" id="2.70.70.10">
    <property type="entry name" value="Glucose Permease (Domain IIA)"/>
    <property type="match status" value="1"/>
</dbReference>
<dbReference type="InterPro" id="IPR011055">
    <property type="entry name" value="Dup_hybrid_motif"/>
</dbReference>
<dbReference type="Pfam" id="PF01551">
    <property type="entry name" value="Peptidase_M23"/>
    <property type="match status" value="1"/>
</dbReference>
<dbReference type="InterPro" id="IPR016047">
    <property type="entry name" value="M23ase_b-sheet_dom"/>
</dbReference>
<evidence type="ECO:0000259" key="3">
    <source>
        <dbReference type="Pfam" id="PF01551"/>
    </source>
</evidence>
<gene>
    <name evidence="4" type="ORF">LKD48_10460</name>
</gene>
<reference evidence="4 5" key="1">
    <citation type="submission" date="2021-10" db="EMBL/GenBank/DDBJ databases">
        <title>Anaerobic single-cell dispensing facilitates the cultivation of human gut bacteria.</title>
        <authorList>
            <person name="Afrizal A."/>
        </authorList>
    </citation>
    <scope>NUCLEOTIDE SEQUENCE [LARGE SCALE GENOMIC DNA]</scope>
    <source>
        <strain evidence="4 5">CLA-AA-H224</strain>
    </source>
</reference>
<dbReference type="PANTHER" id="PTHR21666:SF289">
    <property type="entry name" value="L-ALA--D-GLU ENDOPEPTIDASE"/>
    <property type="match status" value="1"/>
</dbReference>
<evidence type="ECO:0000256" key="1">
    <source>
        <dbReference type="ARBA" id="ARBA00022729"/>
    </source>
</evidence>
<keyword evidence="1" id="KW-0732">Signal</keyword>
<organism evidence="4 5">
    <name type="scientific">Anthropogastromicrobium aceti</name>
    <dbReference type="NCBI Taxonomy" id="2981768"/>
    <lineage>
        <taxon>Bacteria</taxon>
        <taxon>Bacillati</taxon>
        <taxon>Bacillota</taxon>
        <taxon>Clostridia</taxon>
        <taxon>Lachnospirales</taxon>
        <taxon>Lachnospiraceae</taxon>
        <taxon>Anthropogastromicrobium</taxon>
    </lineage>
</organism>
<dbReference type="AlphaFoldDB" id="A0AAE3JCW0"/>
<evidence type="ECO:0000256" key="2">
    <source>
        <dbReference type="SAM" id="MobiDB-lite"/>
    </source>
</evidence>
<dbReference type="SUPFAM" id="SSF51261">
    <property type="entry name" value="Duplicated hybrid motif"/>
    <property type="match status" value="1"/>
</dbReference>
<dbReference type="Proteomes" id="UP001198200">
    <property type="component" value="Unassembled WGS sequence"/>
</dbReference>
<dbReference type="InterPro" id="IPR050570">
    <property type="entry name" value="Cell_wall_metabolism_enzyme"/>
</dbReference>
<feature type="compositionally biased region" description="Polar residues" evidence="2">
    <location>
        <begin position="104"/>
        <end position="120"/>
    </location>
</feature>
<dbReference type="RefSeq" id="WP_262536545.1">
    <property type="nucleotide sequence ID" value="NZ_JAJEQN010000026.1"/>
</dbReference>
<evidence type="ECO:0000313" key="5">
    <source>
        <dbReference type="Proteomes" id="UP001198200"/>
    </source>
</evidence>
<dbReference type="GO" id="GO:0004222">
    <property type="term" value="F:metalloendopeptidase activity"/>
    <property type="evidence" value="ECO:0007669"/>
    <property type="project" value="TreeGrafter"/>
</dbReference>
<dbReference type="PANTHER" id="PTHR21666">
    <property type="entry name" value="PEPTIDASE-RELATED"/>
    <property type="match status" value="1"/>
</dbReference>
<feature type="domain" description="M23ase beta-sheet core" evidence="3">
    <location>
        <begin position="180"/>
        <end position="273"/>
    </location>
</feature>
<keyword evidence="5" id="KW-1185">Reference proteome</keyword>
<proteinExistence type="predicted"/>
<name>A0AAE3JCW0_9FIRM</name>
<sequence>MRKWYAFLSGKKMLGIGLGAVVALTALLAVNFYREQNDRYVTTNGSEALTQAEQANKTQSDGMPSEANQVAEEMNHELPVGSEVGEQQLAEQSGESEELAANDASGQNANQDSIQNTEQAASDEVAEVAGQTSLVSMNLNFDSSKKLQWPVAGRELIKSFSMDGLVYYPTLEEYKVCPAIMVQAKPGDAVLAPADGVISKIAANEEIGTYLCVTLGDEYQAIIGNMDNVSVAEGDYVLKGTVLGGLAEPTKYYVTEGPNLYFELQKNGEPVDPLDYLE</sequence>
<dbReference type="CDD" id="cd12797">
    <property type="entry name" value="M23_peptidase"/>
    <property type="match status" value="1"/>
</dbReference>
<feature type="region of interest" description="Disordered" evidence="2">
    <location>
        <begin position="85"/>
        <end position="125"/>
    </location>
</feature>
<accession>A0AAE3JCW0</accession>
<evidence type="ECO:0000313" key="4">
    <source>
        <dbReference type="EMBL" id="MCC2222053.1"/>
    </source>
</evidence>